<accession>A0AAJ6ZY98</accession>
<dbReference type="KEGG" id="pxu:106127929"/>
<gene>
    <name evidence="6" type="primary">LOC106127929</name>
</gene>
<keyword evidence="1" id="KW-0479">Metal-binding</keyword>
<evidence type="ECO:0000256" key="4">
    <source>
        <dbReference type="PROSITE-ProRule" id="PRU00134"/>
    </source>
</evidence>
<keyword evidence="3" id="KW-0862">Zinc</keyword>
<evidence type="ECO:0000256" key="3">
    <source>
        <dbReference type="ARBA" id="ARBA00022833"/>
    </source>
</evidence>
<dbReference type="PANTHER" id="PTHR13244">
    <property type="entry name" value="ZINC FINGER MYND DOMAIN CONTAINING PROTEIN 10"/>
    <property type="match status" value="1"/>
</dbReference>
<proteinExistence type="predicted"/>
<dbReference type="InterPro" id="IPR052298">
    <property type="entry name" value="ZMYND10"/>
</dbReference>
<evidence type="ECO:0000256" key="2">
    <source>
        <dbReference type="ARBA" id="ARBA00022771"/>
    </source>
</evidence>
<protein>
    <submittedName>
        <fullName evidence="6">Zinc finger MYND domain-containing protein 10</fullName>
    </submittedName>
</protein>
<sequence length="456" mass="51743">MAENAQLSALEVGELDLFVDSMEPTEIENIGNSAWIDWHTRLQKLNQQAVLEASSMMEEATKETLISHGKLPVLVHEAICIQVWRLKIYPQMMKLEPAPASTFGIYMVLYHEAAAIGLLETVLFHEDGVQCISDVIIDLLQYATEQLTSLIALLNDGYLKPMSGQEMDSETVLEELERQKRDLQFDISMRCISIVRYLAEHMEAAGSGVSIATNLYKTNDVPSILCHLLQLEPWKKINDKGDLQVFNYGRWSKPNVDDLTQMHRSEAQLWLCLRQLLLEPRLRHFYVIDEVRRTAFCRLQGKMTEEKIDQIPPLGELKTFLCQMAMGDYSSLHNRGNGVKAPGCTVIEVVPQIKNAYLRQVHKRKKTLAANQLKNCFVDGSDESRRMAKKLLDSYTSDAALALDSGGAKCAKCGDKASKKCSRCKSEWYCGRECQVQQWPKHRDICDQFAKLHVSV</sequence>
<organism evidence="6">
    <name type="scientific">Papilio xuthus</name>
    <name type="common">Asian swallowtail butterfly</name>
    <dbReference type="NCBI Taxonomy" id="66420"/>
    <lineage>
        <taxon>Eukaryota</taxon>
        <taxon>Metazoa</taxon>
        <taxon>Ecdysozoa</taxon>
        <taxon>Arthropoda</taxon>
        <taxon>Hexapoda</taxon>
        <taxon>Insecta</taxon>
        <taxon>Pterygota</taxon>
        <taxon>Neoptera</taxon>
        <taxon>Endopterygota</taxon>
        <taxon>Lepidoptera</taxon>
        <taxon>Glossata</taxon>
        <taxon>Ditrysia</taxon>
        <taxon>Papilionoidea</taxon>
        <taxon>Papilionidae</taxon>
        <taxon>Papilioninae</taxon>
        <taxon>Papilio</taxon>
    </lineage>
</organism>
<dbReference type="RefSeq" id="XP_013181675.1">
    <property type="nucleotide sequence ID" value="XM_013326221.1"/>
</dbReference>
<dbReference type="PROSITE" id="PS01360">
    <property type="entry name" value="ZF_MYND_1"/>
    <property type="match status" value="1"/>
</dbReference>
<dbReference type="GO" id="GO:0005737">
    <property type="term" value="C:cytoplasm"/>
    <property type="evidence" value="ECO:0007669"/>
    <property type="project" value="TreeGrafter"/>
</dbReference>
<dbReference type="Gene3D" id="6.10.140.2220">
    <property type="match status" value="1"/>
</dbReference>
<evidence type="ECO:0000313" key="6">
    <source>
        <dbReference type="RefSeq" id="XP_013181675.1"/>
    </source>
</evidence>
<dbReference type="AlphaFoldDB" id="A0AAJ6ZY98"/>
<name>A0AAJ6ZY98_PAPXU</name>
<reference evidence="6" key="1">
    <citation type="submission" date="2025-08" db="UniProtKB">
        <authorList>
            <consortium name="RefSeq"/>
        </authorList>
    </citation>
    <scope>IDENTIFICATION</scope>
</reference>
<dbReference type="SUPFAM" id="SSF144232">
    <property type="entry name" value="HIT/MYND zinc finger-like"/>
    <property type="match status" value="1"/>
</dbReference>
<keyword evidence="2 4" id="KW-0863">Zinc-finger</keyword>
<dbReference type="PROSITE" id="PS50865">
    <property type="entry name" value="ZF_MYND_2"/>
    <property type="match status" value="1"/>
</dbReference>
<dbReference type="GO" id="GO:0034451">
    <property type="term" value="C:centriolar satellite"/>
    <property type="evidence" value="ECO:0007669"/>
    <property type="project" value="TreeGrafter"/>
</dbReference>
<dbReference type="Pfam" id="PF01753">
    <property type="entry name" value="zf-MYND"/>
    <property type="match status" value="1"/>
</dbReference>
<dbReference type="GO" id="GO:0036159">
    <property type="term" value="P:inner dynein arm assembly"/>
    <property type="evidence" value="ECO:0007669"/>
    <property type="project" value="TreeGrafter"/>
</dbReference>
<dbReference type="PANTHER" id="PTHR13244:SF7">
    <property type="entry name" value="ZINC FINGER MYND DOMAIN-CONTAINING PROTEIN 10"/>
    <property type="match status" value="1"/>
</dbReference>
<evidence type="ECO:0000256" key="1">
    <source>
        <dbReference type="ARBA" id="ARBA00022723"/>
    </source>
</evidence>
<dbReference type="Proteomes" id="UP000694872">
    <property type="component" value="Unplaced"/>
</dbReference>
<feature type="domain" description="MYND-type" evidence="5">
    <location>
        <begin position="410"/>
        <end position="446"/>
    </location>
</feature>
<dbReference type="CTD" id="51364"/>
<dbReference type="InterPro" id="IPR002893">
    <property type="entry name" value="Znf_MYND"/>
</dbReference>
<dbReference type="GO" id="GO:0008270">
    <property type="term" value="F:zinc ion binding"/>
    <property type="evidence" value="ECO:0007669"/>
    <property type="project" value="UniProtKB-KW"/>
</dbReference>
<dbReference type="GO" id="GO:0036158">
    <property type="term" value="P:outer dynein arm assembly"/>
    <property type="evidence" value="ECO:0007669"/>
    <property type="project" value="TreeGrafter"/>
</dbReference>
<dbReference type="GeneID" id="106127929"/>
<evidence type="ECO:0000259" key="5">
    <source>
        <dbReference type="PROSITE" id="PS50865"/>
    </source>
</evidence>
<dbReference type="GO" id="GO:0044458">
    <property type="term" value="P:motile cilium assembly"/>
    <property type="evidence" value="ECO:0007669"/>
    <property type="project" value="TreeGrafter"/>
</dbReference>